<evidence type="ECO:0000313" key="4">
    <source>
        <dbReference type="Proteomes" id="UP001497444"/>
    </source>
</evidence>
<proteinExistence type="predicted"/>
<reference evidence="3 4" key="1">
    <citation type="submission" date="2024-02" db="EMBL/GenBank/DDBJ databases">
        <authorList>
            <consortium name="ELIXIR-Norway"/>
            <consortium name="Elixir Norway"/>
        </authorList>
    </citation>
    <scope>NUCLEOTIDE SEQUENCE [LARGE SCALE GENOMIC DNA]</scope>
</reference>
<dbReference type="CDD" id="cd00194">
    <property type="entry name" value="UBA_like_SF"/>
    <property type="match status" value="1"/>
</dbReference>
<feature type="compositionally biased region" description="Polar residues" evidence="1">
    <location>
        <begin position="868"/>
        <end position="881"/>
    </location>
</feature>
<dbReference type="Pfam" id="PF06972">
    <property type="entry name" value="GIP1_N"/>
    <property type="match status" value="1"/>
</dbReference>
<evidence type="ECO:0000313" key="3">
    <source>
        <dbReference type="EMBL" id="CAK9268710.1"/>
    </source>
</evidence>
<dbReference type="SUPFAM" id="SSF46934">
    <property type="entry name" value="UBA-like"/>
    <property type="match status" value="1"/>
</dbReference>
<feature type="region of interest" description="Disordered" evidence="1">
    <location>
        <begin position="819"/>
        <end position="881"/>
    </location>
</feature>
<dbReference type="PANTHER" id="PTHR46775">
    <property type="entry name" value="FLOCCULATION PROTEIN (DUF1296)"/>
    <property type="match status" value="1"/>
</dbReference>
<gene>
    <name evidence="3" type="ORF">CSSPJE1EN1_LOCUS14188</name>
</gene>
<evidence type="ECO:0000256" key="1">
    <source>
        <dbReference type="SAM" id="MobiDB-lite"/>
    </source>
</evidence>
<feature type="compositionally biased region" description="Polar residues" evidence="1">
    <location>
        <begin position="819"/>
        <end position="844"/>
    </location>
</feature>
<dbReference type="EMBL" id="OZ020097">
    <property type="protein sequence ID" value="CAK9268710.1"/>
    <property type="molecule type" value="Genomic_DNA"/>
</dbReference>
<feature type="compositionally biased region" description="Low complexity" evidence="1">
    <location>
        <begin position="218"/>
        <end position="235"/>
    </location>
</feature>
<feature type="compositionally biased region" description="Basic and acidic residues" evidence="1">
    <location>
        <begin position="86"/>
        <end position="111"/>
    </location>
</feature>
<feature type="region of interest" description="Disordered" evidence="1">
    <location>
        <begin position="82"/>
        <end position="188"/>
    </location>
</feature>
<feature type="region of interest" description="Disordered" evidence="1">
    <location>
        <begin position="214"/>
        <end position="235"/>
    </location>
</feature>
<keyword evidence="4" id="KW-1185">Reference proteome</keyword>
<name>A0ABP0WSJ2_9BRYO</name>
<dbReference type="InterPro" id="IPR044277">
    <property type="entry name" value="GIP1"/>
</dbReference>
<dbReference type="InterPro" id="IPR009060">
    <property type="entry name" value="UBA-like_sf"/>
</dbReference>
<feature type="region of interest" description="Disordered" evidence="1">
    <location>
        <begin position="1"/>
        <end position="33"/>
    </location>
</feature>
<dbReference type="PANTHER" id="PTHR46775:SF1">
    <property type="entry name" value="FLOCCULATION PROTEIN (DUF1296)"/>
    <property type="match status" value="1"/>
</dbReference>
<feature type="region of interest" description="Disordered" evidence="1">
    <location>
        <begin position="599"/>
        <end position="624"/>
    </location>
</feature>
<sequence>MMSTSGGRRGLRGAGTGGGGEGRRTTGGVQIPASARKVVQSLKEIVGNSDDEIYSMLKKCNMDLNETVQRLLNDDNFHEVKRKRDKNKESAAIKDSVELRGRPGSRGDSHRAGFSGIGRGGSSFHQPSYGGRGKLFAARENGVHPSKRVSPAMSAPTDFAPPHVQPRYASSLSNSEGLPNGGSSHAEAPLVSQGAWSSGHTTMADILKFKAKPPLPTAGVQSPGPGPASSSSPVVAPATVQHPVGYSLKMSPITSSLSSGFQSSSTDPVLPPLLDPHTQGAQRVIKQDIGAAQIQWPIGDWSGNSLEMELRPVPTTPPQASVKQIDIPAPAAASKTANDLGWNNKANLSEVGVDAPEPSEAVEEIDDVASKLHVLSMEDNQPVIIPDHLKVPEAEYAYLSFGSFGTDFKTDSVTSYGLEEAEQGSVPTMENTPVDDTVEEAEKSSVSTTVALAESYGHQTQSTPVENLTARNEVASVSLSAPVAQSVEHSKAENMVQQGPPYPYLPAVSNYHGLTLMPQIPGGSQYAYEPTDPQADVSRVPSLMVCLCPDAIMSYHTLGFRPGTDGDARYPPYITSNATSKFSGNIDIMSGVGSAFPPQELQGPNSLVSSSGPSFAPTAQPGSNPPIALSTPQQALPVHAYAAQPTRGHYGNFLGYQYMQPNYSYMQTPYHHNYSPTNTVYTQAPAGSSYPPPVASPAYLAGVATPLKYSWPQFKTSAASGNPPLSASAAVGYGGYNSTPSGYTINPAVIAVGPDYEDVGGSQYKDNTVYIPSQQVEGSTVWIPTHLPRDMGSTGGMQTNSYYNHADQGHHIPYSLSQQSAPTHMQTYPTNLYHPSQSGSSSRMHQVLQRPLAMGGGTSSATQAGGYQQPQHSLQTWTNNY</sequence>
<feature type="compositionally biased region" description="Polar residues" evidence="1">
    <location>
        <begin position="602"/>
        <end position="613"/>
    </location>
</feature>
<evidence type="ECO:0000259" key="2">
    <source>
        <dbReference type="Pfam" id="PF06972"/>
    </source>
</evidence>
<feature type="compositionally biased region" description="Polar residues" evidence="1">
    <location>
        <begin position="168"/>
        <end position="183"/>
    </location>
</feature>
<protein>
    <recommendedName>
        <fullName evidence="2">GBF-interacting protein 1 N-terminal domain-containing protein</fullName>
    </recommendedName>
</protein>
<dbReference type="InterPro" id="IPR009719">
    <property type="entry name" value="GIP1_N"/>
</dbReference>
<dbReference type="Proteomes" id="UP001497444">
    <property type="component" value="Chromosome 2"/>
</dbReference>
<accession>A0ABP0WSJ2</accession>
<organism evidence="3 4">
    <name type="scientific">Sphagnum jensenii</name>
    <dbReference type="NCBI Taxonomy" id="128206"/>
    <lineage>
        <taxon>Eukaryota</taxon>
        <taxon>Viridiplantae</taxon>
        <taxon>Streptophyta</taxon>
        <taxon>Embryophyta</taxon>
        <taxon>Bryophyta</taxon>
        <taxon>Sphagnophytina</taxon>
        <taxon>Sphagnopsida</taxon>
        <taxon>Sphagnales</taxon>
        <taxon>Sphagnaceae</taxon>
        <taxon>Sphagnum</taxon>
    </lineage>
</organism>
<feature type="domain" description="GBF-interacting protein 1 N-terminal" evidence="2">
    <location>
        <begin position="31"/>
        <end position="89"/>
    </location>
</feature>